<name>F4LU84_TEPAE</name>
<dbReference type="EMBL" id="HF563609">
    <property type="protein sequence ID" value="CDI40669.1"/>
    <property type="molecule type" value="Genomic_DNA"/>
</dbReference>
<dbReference type="Pfam" id="PF04296">
    <property type="entry name" value="YlxR"/>
    <property type="match status" value="1"/>
</dbReference>
<evidence type="ECO:0000313" key="3">
    <source>
        <dbReference type="Proteomes" id="UP000010802"/>
    </source>
</evidence>
<dbReference type="InterPro" id="IPR037465">
    <property type="entry name" value="YlxR"/>
</dbReference>
<dbReference type="PANTHER" id="PTHR34215">
    <property type="entry name" value="BLL0784 PROTEIN"/>
    <property type="match status" value="1"/>
</dbReference>
<gene>
    <name evidence="2" type="ordered locus">TEPIRE1_1379</name>
</gene>
<evidence type="ECO:0000259" key="1">
    <source>
        <dbReference type="Pfam" id="PF04296"/>
    </source>
</evidence>
<dbReference type="Gene3D" id="3.30.1230.10">
    <property type="entry name" value="YlxR-like"/>
    <property type="match status" value="1"/>
</dbReference>
<dbReference type="InterPro" id="IPR007393">
    <property type="entry name" value="YlxR_dom"/>
</dbReference>
<dbReference type="RefSeq" id="WP_013778337.1">
    <property type="nucleotide sequence ID" value="NC_015519.1"/>
</dbReference>
<dbReference type="KEGG" id="tep:TepRe1_1268"/>
<accession>F4LU84</accession>
<sequence length="88" mass="10131">MKRKKVPMRMCIGCKEMKPKNELIRIVRTTDGKIEIDPTGKKSGRGAYLCKNDKCIEASMRENQLSKALDFRVTKEMVLNIKEELLNS</sequence>
<dbReference type="STRING" id="1209989.TepRe1_1268"/>
<dbReference type="CDD" id="cd00279">
    <property type="entry name" value="YlxR"/>
    <property type="match status" value="1"/>
</dbReference>
<evidence type="ECO:0000313" key="2">
    <source>
        <dbReference type="EMBL" id="CDI40669.1"/>
    </source>
</evidence>
<proteinExistence type="predicted"/>
<reference evidence="3" key="1">
    <citation type="journal article" date="2013" name="Genome Announc.">
        <title>First genome sequence of a syntrophic acetate-oxidizing bacterium, Tepidanaerobacter acetatoxydans strain Re1.</title>
        <authorList>
            <person name="Manzoor S."/>
            <person name="Bongcam-Rudloff E."/>
            <person name="Schnurer A."/>
            <person name="Muller B."/>
        </authorList>
    </citation>
    <scope>NUCLEOTIDE SEQUENCE [LARGE SCALE GENOMIC DNA]</scope>
    <source>
        <strain evidence="3">Re1</strain>
    </source>
</reference>
<dbReference type="HOGENOM" id="CLU_147970_2_1_9"/>
<dbReference type="eggNOG" id="COG2740">
    <property type="taxonomic scope" value="Bacteria"/>
</dbReference>
<dbReference type="KEGG" id="tae:TepiRe1_1379"/>
<dbReference type="NCBIfam" id="NF047356">
    <property type="entry name" value="RNA_bind_RnpM"/>
    <property type="match status" value="1"/>
</dbReference>
<dbReference type="AlphaFoldDB" id="F4LU84"/>
<dbReference type="SUPFAM" id="SSF64376">
    <property type="entry name" value="YlxR-like"/>
    <property type="match status" value="1"/>
</dbReference>
<feature type="domain" description="YlxR" evidence="1">
    <location>
        <begin position="9"/>
        <end position="82"/>
    </location>
</feature>
<protein>
    <recommendedName>
        <fullName evidence="1">YlxR domain-containing protein</fullName>
    </recommendedName>
</protein>
<dbReference type="Proteomes" id="UP000010802">
    <property type="component" value="Chromosome"/>
</dbReference>
<dbReference type="InterPro" id="IPR035931">
    <property type="entry name" value="YlxR-like_sf"/>
</dbReference>
<keyword evidence="3" id="KW-1185">Reference proteome</keyword>
<organism evidence="2 3">
    <name type="scientific">Tepidanaerobacter acetatoxydans (strain DSM 21804 / JCM 16047 / Re1)</name>
    <dbReference type="NCBI Taxonomy" id="1209989"/>
    <lineage>
        <taxon>Bacteria</taxon>
        <taxon>Bacillati</taxon>
        <taxon>Bacillota</taxon>
        <taxon>Clostridia</taxon>
        <taxon>Thermosediminibacterales</taxon>
        <taxon>Tepidanaerobacteraceae</taxon>
        <taxon>Tepidanaerobacter</taxon>
    </lineage>
</organism>
<dbReference type="PANTHER" id="PTHR34215:SF1">
    <property type="entry name" value="YLXR DOMAIN-CONTAINING PROTEIN"/>
    <property type="match status" value="1"/>
</dbReference>
<dbReference type="OrthoDB" id="9813251at2"/>